<dbReference type="Pfam" id="PF07690">
    <property type="entry name" value="MFS_1"/>
    <property type="match status" value="2"/>
</dbReference>
<dbReference type="SUPFAM" id="SSF103473">
    <property type="entry name" value="MFS general substrate transporter"/>
    <property type="match status" value="1"/>
</dbReference>
<comment type="similarity">
    <text evidence="3">Belongs to the major facilitator superfamily. TCR/Tet family.</text>
</comment>
<feature type="transmembrane region" description="Helical" evidence="9">
    <location>
        <begin position="160"/>
        <end position="182"/>
    </location>
</feature>
<dbReference type="InterPro" id="IPR036259">
    <property type="entry name" value="MFS_trans_sf"/>
</dbReference>
<evidence type="ECO:0000256" key="7">
    <source>
        <dbReference type="ARBA" id="ARBA00022989"/>
    </source>
</evidence>
<evidence type="ECO:0000313" key="11">
    <source>
        <dbReference type="EMBL" id="HEG89886.1"/>
    </source>
</evidence>
<evidence type="ECO:0000256" key="9">
    <source>
        <dbReference type="SAM" id="Phobius"/>
    </source>
</evidence>
<dbReference type="PRINTS" id="PR01035">
    <property type="entry name" value="TCRTETA"/>
</dbReference>
<dbReference type="CDD" id="cd17325">
    <property type="entry name" value="MFS_MdtG_SLC18_like"/>
    <property type="match status" value="1"/>
</dbReference>
<accession>A0A831TE86</accession>
<feature type="transmembrane region" description="Helical" evidence="9">
    <location>
        <begin position="100"/>
        <end position="120"/>
    </location>
</feature>
<keyword evidence="5" id="KW-1003">Cell membrane</keyword>
<comment type="function">
    <text evidence="1">Resistance to tetracycline by an active tetracycline efflux. This is an energy-dependent process that decreases the accumulation of the antibiotic in whole cells. This protein functions as a metal-tetracycline/H(+) antiporter.</text>
</comment>
<dbReference type="PANTHER" id="PTHR23517">
    <property type="entry name" value="RESISTANCE PROTEIN MDTM, PUTATIVE-RELATED-RELATED"/>
    <property type="match status" value="1"/>
</dbReference>
<reference evidence="11" key="1">
    <citation type="journal article" date="2020" name="mSystems">
        <title>Genome- and Community-Level Interaction Insights into Carbon Utilization and Element Cycling Functions of Hydrothermarchaeota in Hydrothermal Sediment.</title>
        <authorList>
            <person name="Zhou Z."/>
            <person name="Liu Y."/>
            <person name="Xu W."/>
            <person name="Pan J."/>
            <person name="Luo Z.H."/>
            <person name="Li M."/>
        </authorList>
    </citation>
    <scope>NUCLEOTIDE SEQUENCE [LARGE SCALE GENOMIC DNA]</scope>
    <source>
        <strain evidence="11">SpSt-210</strain>
    </source>
</reference>
<feature type="transmembrane region" description="Helical" evidence="9">
    <location>
        <begin position="277"/>
        <end position="296"/>
    </location>
</feature>
<feature type="transmembrane region" description="Helical" evidence="9">
    <location>
        <begin position="302"/>
        <end position="324"/>
    </location>
</feature>
<feature type="transmembrane region" description="Helical" evidence="9">
    <location>
        <begin position="132"/>
        <end position="154"/>
    </location>
</feature>
<keyword evidence="8 9" id="KW-0472">Membrane</keyword>
<dbReference type="GO" id="GO:0022857">
    <property type="term" value="F:transmembrane transporter activity"/>
    <property type="evidence" value="ECO:0007669"/>
    <property type="project" value="InterPro"/>
</dbReference>
<evidence type="ECO:0000259" key="10">
    <source>
        <dbReference type="PROSITE" id="PS50850"/>
    </source>
</evidence>
<comment type="caution">
    <text evidence="11">The sequence shown here is derived from an EMBL/GenBank/DDBJ whole genome shotgun (WGS) entry which is preliminary data.</text>
</comment>
<name>A0A831TE86_9BACT</name>
<evidence type="ECO:0000256" key="2">
    <source>
        <dbReference type="ARBA" id="ARBA00004651"/>
    </source>
</evidence>
<dbReference type="InterPro" id="IPR050171">
    <property type="entry name" value="MFS_Transporters"/>
</dbReference>
<comment type="subcellular location">
    <subcellularLocation>
        <location evidence="2">Cell membrane</location>
        <topology evidence="2">Multi-pass membrane protein</topology>
    </subcellularLocation>
</comment>
<organism evidence="11">
    <name type="scientific">Thermorudis peleae</name>
    <dbReference type="NCBI Taxonomy" id="1382356"/>
    <lineage>
        <taxon>Bacteria</taxon>
        <taxon>Pseudomonadati</taxon>
        <taxon>Thermomicrobiota</taxon>
        <taxon>Thermomicrobia</taxon>
        <taxon>Thermomicrobia incertae sedis</taxon>
        <taxon>Thermorudis</taxon>
    </lineage>
</organism>
<dbReference type="InterPro" id="IPR011701">
    <property type="entry name" value="MFS"/>
</dbReference>
<dbReference type="AlphaFoldDB" id="A0A831TE86"/>
<dbReference type="InterPro" id="IPR020846">
    <property type="entry name" value="MFS_dom"/>
</dbReference>
<evidence type="ECO:0000256" key="8">
    <source>
        <dbReference type="ARBA" id="ARBA00023136"/>
    </source>
</evidence>
<protein>
    <submittedName>
        <fullName evidence="11">MFS transporter</fullName>
    </submittedName>
</protein>
<sequence length="408" mass="42602">MQREHQRLLLPVYLPTVLLAFGQGVMVPILPLYALEFGGSYGLAGLVVSAAWIGTLLADLPTGLLLPRLGFRRSMVIGCGLFGTGTIALAFAGFAPELILYRFIAGIGTALWGLSRHTYVTHAVPTASRGRAIAVFGGINRIGWFAGPAVGGLLGQLYGLSVPILVAGVLAFVALAIAAVAVDPPASWTPLSGHQFGVGVLREIVQDRQRELLAAGSAQIFAQMIRAARQLVIPLYGSEVIGLDRAEVGFILSLMSVVDMSLFVPAGMIMDRYGRKAAAVPSFLILGLGMALIPFTDSYWTLLGAALVLGFGNGIGSGTMMTLGADLAPRGRTGEFLGIWRLIGDSGQALAPLIIGTVADLIGLVLTAGTVAGLGLAAAGTLALFVEETRWKQETRPVTAQQQVAKGD</sequence>
<dbReference type="PROSITE" id="PS00216">
    <property type="entry name" value="SUGAR_TRANSPORT_1"/>
    <property type="match status" value="1"/>
</dbReference>
<evidence type="ECO:0000256" key="4">
    <source>
        <dbReference type="ARBA" id="ARBA00022448"/>
    </source>
</evidence>
<keyword evidence="6 9" id="KW-0812">Transmembrane</keyword>
<dbReference type="InterPro" id="IPR001958">
    <property type="entry name" value="Tet-R_TetA/multi-R_MdtG-like"/>
</dbReference>
<feature type="domain" description="Major facilitator superfamily (MFS) profile" evidence="10">
    <location>
        <begin position="8"/>
        <end position="390"/>
    </location>
</feature>
<dbReference type="InterPro" id="IPR005829">
    <property type="entry name" value="Sugar_transporter_CS"/>
</dbReference>
<evidence type="ECO:0000256" key="5">
    <source>
        <dbReference type="ARBA" id="ARBA00022475"/>
    </source>
</evidence>
<proteinExistence type="inferred from homology"/>
<evidence type="ECO:0000256" key="1">
    <source>
        <dbReference type="ARBA" id="ARBA00003279"/>
    </source>
</evidence>
<dbReference type="GO" id="GO:0005886">
    <property type="term" value="C:plasma membrane"/>
    <property type="evidence" value="ECO:0007669"/>
    <property type="project" value="UniProtKB-SubCell"/>
</dbReference>
<feature type="transmembrane region" description="Helical" evidence="9">
    <location>
        <begin position="74"/>
        <end position="94"/>
    </location>
</feature>
<evidence type="ECO:0000256" key="3">
    <source>
        <dbReference type="ARBA" id="ARBA00007520"/>
    </source>
</evidence>
<feature type="transmembrane region" description="Helical" evidence="9">
    <location>
        <begin position="361"/>
        <end position="386"/>
    </location>
</feature>
<keyword evidence="4" id="KW-0813">Transport</keyword>
<gene>
    <name evidence="11" type="ORF">ENP34_00330</name>
</gene>
<feature type="transmembrane region" description="Helical" evidence="9">
    <location>
        <begin position="41"/>
        <end position="62"/>
    </location>
</feature>
<dbReference type="EMBL" id="DSIY01000007">
    <property type="protein sequence ID" value="HEG89886.1"/>
    <property type="molecule type" value="Genomic_DNA"/>
</dbReference>
<dbReference type="PROSITE" id="PS50850">
    <property type="entry name" value="MFS"/>
    <property type="match status" value="1"/>
</dbReference>
<feature type="transmembrane region" description="Helical" evidence="9">
    <location>
        <begin position="12"/>
        <end position="35"/>
    </location>
</feature>
<evidence type="ECO:0000256" key="6">
    <source>
        <dbReference type="ARBA" id="ARBA00022692"/>
    </source>
</evidence>
<feature type="transmembrane region" description="Helical" evidence="9">
    <location>
        <begin position="336"/>
        <end position="355"/>
    </location>
</feature>
<dbReference type="Gene3D" id="1.20.1250.20">
    <property type="entry name" value="MFS general substrate transporter like domains"/>
    <property type="match status" value="2"/>
</dbReference>
<keyword evidence="7 9" id="KW-1133">Transmembrane helix</keyword>